<sequence>MSGYNEVLARNTQNAPSNIGLYSQTVAFSHYNNFSVQLPIDSKSGELVAGGINEQAAQCFKNIKAVVESIEHAMSDVVRITIFVTNIKDADAVSVIYKSFFPTYVPALTVVAVDALPMGALVQIEALLSNGEGTIPNAPQAGDLIKLINNTVNAPACSLSSQTVAFSHYNNVSAQLPINPITGRVVEGGIKEQTKQCLKNIKAIVDSIDVPFDDIVKISVFLTNLADLEAVNEVYATFFPDSAIARTIAYVPARTVIIASGLPMGALVQIEAVVSHGDGTPPQAVEDRHGLIIEPHNTDNAPKCSLSTQTVAFSHYNHLSAQLPIEPKSGKLVAGGVKEQAEQCLKNIKAIIESIEHAMGDVVKVNIALKNIADISAVDSVYATFFPGGIPARRIIGVSDLPKDALIQIEVVVANEEGTPPKA</sequence>
<dbReference type="InterPro" id="IPR035959">
    <property type="entry name" value="RutC-like_sf"/>
</dbReference>
<reference evidence="2 3" key="1">
    <citation type="journal article" date="2014" name="Gut Pathog.">
        <title>Gene clusters of Hafnia alvei strain FB1 important in survival and pathogenesis: a draft genome perspective.</title>
        <authorList>
            <person name="Tan J.Y."/>
            <person name="Yin W.F."/>
            <person name="Chan K.G."/>
        </authorList>
    </citation>
    <scope>NUCLEOTIDE SEQUENCE [LARGE SCALE GENOMIC DNA]</scope>
    <source>
        <strain evidence="2 3">FB1</strain>
    </source>
</reference>
<accession>A0A097R575</accession>
<dbReference type="OrthoDB" id="8684161at2"/>
<dbReference type="InterPro" id="IPR006175">
    <property type="entry name" value="YjgF/YER057c/UK114"/>
</dbReference>
<dbReference type="KEGG" id="hav:AT03_16695"/>
<name>A0A097R575_HAFAL</name>
<dbReference type="Gene3D" id="3.30.1330.40">
    <property type="entry name" value="RutC-like"/>
    <property type="match status" value="3"/>
</dbReference>
<gene>
    <name evidence="2" type="ORF">AT03_16695</name>
</gene>
<evidence type="ECO:0000256" key="1">
    <source>
        <dbReference type="ARBA" id="ARBA00010552"/>
    </source>
</evidence>
<evidence type="ECO:0000313" key="3">
    <source>
        <dbReference type="Proteomes" id="UP000029986"/>
    </source>
</evidence>
<dbReference type="PATRIC" id="fig|1453496.5.peg.3422"/>
<dbReference type="Proteomes" id="UP000029986">
    <property type="component" value="Chromosome"/>
</dbReference>
<dbReference type="eggNOG" id="COG0251">
    <property type="taxonomic scope" value="Bacteria"/>
</dbReference>
<protein>
    <submittedName>
        <fullName evidence="2">Endoribonuclease L-PSP</fullName>
    </submittedName>
</protein>
<dbReference type="SUPFAM" id="SSF55298">
    <property type="entry name" value="YjgF-like"/>
    <property type="match status" value="3"/>
</dbReference>
<evidence type="ECO:0000313" key="2">
    <source>
        <dbReference type="EMBL" id="AIU73869.1"/>
    </source>
</evidence>
<dbReference type="PANTHER" id="PTHR11803">
    <property type="entry name" value="2-IMINOBUTANOATE/2-IMINOPROPANOATE DEAMINASE RIDA"/>
    <property type="match status" value="1"/>
</dbReference>
<dbReference type="CDD" id="cd00448">
    <property type="entry name" value="YjgF_YER057c_UK114_family"/>
    <property type="match status" value="3"/>
</dbReference>
<dbReference type="Pfam" id="PF01042">
    <property type="entry name" value="Ribonuc_L-PSP"/>
    <property type="match status" value="3"/>
</dbReference>
<organism evidence="2 3">
    <name type="scientific">Hafnia alvei FB1</name>
    <dbReference type="NCBI Taxonomy" id="1453496"/>
    <lineage>
        <taxon>Bacteria</taxon>
        <taxon>Pseudomonadati</taxon>
        <taxon>Pseudomonadota</taxon>
        <taxon>Gammaproteobacteria</taxon>
        <taxon>Enterobacterales</taxon>
        <taxon>Hafniaceae</taxon>
        <taxon>Hafnia</taxon>
    </lineage>
</organism>
<comment type="similarity">
    <text evidence="1">Belongs to the RutC family.</text>
</comment>
<dbReference type="RefSeq" id="WP_025800022.1">
    <property type="nucleotide sequence ID" value="NZ_CP009706.1"/>
</dbReference>
<dbReference type="AlphaFoldDB" id="A0A097R575"/>
<keyword evidence="3" id="KW-1185">Reference proteome</keyword>
<dbReference type="EMBL" id="CP009706">
    <property type="protein sequence ID" value="AIU73869.1"/>
    <property type="molecule type" value="Genomic_DNA"/>
</dbReference>
<dbReference type="HOGENOM" id="CLU_033795_0_0_6"/>
<proteinExistence type="inferred from homology"/>
<dbReference type="GO" id="GO:0019239">
    <property type="term" value="F:deaminase activity"/>
    <property type="evidence" value="ECO:0007669"/>
    <property type="project" value="TreeGrafter"/>
</dbReference>
<dbReference type="GO" id="GO:0005829">
    <property type="term" value="C:cytosol"/>
    <property type="evidence" value="ECO:0007669"/>
    <property type="project" value="TreeGrafter"/>
</dbReference>
<dbReference type="PANTHER" id="PTHR11803:SF58">
    <property type="entry name" value="PROTEIN HMF1-RELATED"/>
    <property type="match status" value="1"/>
</dbReference>